<sequence>MMFPGANTLIYISLTKGKTGDRNIFSNDFNFGFHVTKKDKCGKCVSYNEMMKENTLDEKSRREKEKHDVEKKRQMKDLSFTRTKDRSTLCVSFDMQKSIQHANGRQYATVLFKKICCL</sequence>
<reference evidence="1 2" key="1">
    <citation type="journal article" date="2022" name="Genome Biol. Evol.">
        <title>The Spruce Budworm Genome: Reconstructing the Evolutionary History of Antifreeze Proteins.</title>
        <authorList>
            <person name="Beliveau C."/>
            <person name="Gagne P."/>
            <person name="Picq S."/>
            <person name="Vernygora O."/>
            <person name="Keeling C.I."/>
            <person name="Pinkney K."/>
            <person name="Doucet D."/>
            <person name="Wen F."/>
            <person name="Johnston J.S."/>
            <person name="Maaroufi H."/>
            <person name="Boyle B."/>
            <person name="Laroche J."/>
            <person name="Dewar K."/>
            <person name="Juretic N."/>
            <person name="Blackburn G."/>
            <person name="Nisole A."/>
            <person name="Brunet B."/>
            <person name="Brandao M."/>
            <person name="Lumley L."/>
            <person name="Duan J."/>
            <person name="Quan G."/>
            <person name="Lucarotti C.J."/>
            <person name="Roe A.D."/>
            <person name="Sperling F.A.H."/>
            <person name="Levesque R.C."/>
            <person name="Cusson M."/>
        </authorList>
    </citation>
    <scope>NUCLEOTIDE SEQUENCE [LARGE SCALE GENOMIC DNA]</scope>
    <source>
        <strain evidence="1">Glfc:IPQL:Cfum</strain>
    </source>
</reference>
<dbReference type="EMBL" id="CM046131">
    <property type="protein sequence ID" value="KAI8430307.1"/>
    <property type="molecule type" value="Genomic_DNA"/>
</dbReference>
<gene>
    <name evidence="1" type="ORF">MSG28_000617</name>
</gene>
<evidence type="ECO:0000313" key="1">
    <source>
        <dbReference type="EMBL" id="KAI8430307.1"/>
    </source>
</evidence>
<dbReference type="Proteomes" id="UP001064048">
    <property type="component" value="Chromosome Z"/>
</dbReference>
<comment type="caution">
    <text evidence="1">The sequence shown here is derived from an EMBL/GenBank/DDBJ whole genome shotgun (WGS) entry which is preliminary data.</text>
</comment>
<name>A0ACC0K233_CHOFU</name>
<accession>A0ACC0K233</accession>
<organism evidence="1 2">
    <name type="scientific">Choristoneura fumiferana</name>
    <name type="common">Spruce budworm moth</name>
    <name type="synonym">Archips fumiferana</name>
    <dbReference type="NCBI Taxonomy" id="7141"/>
    <lineage>
        <taxon>Eukaryota</taxon>
        <taxon>Metazoa</taxon>
        <taxon>Ecdysozoa</taxon>
        <taxon>Arthropoda</taxon>
        <taxon>Hexapoda</taxon>
        <taxon>Insecta</taxon>
        <taxon>Pterygota</taxon>
        <taxon>Neoptera</taxon>
        <taxon>Endopterygota</taxon>
        <taxon>Lepidoptera</taxon>
        <taxon>Glossata</taxon>
        <taxon>Ditrysia</taxon>
        <taxon>Tortricoidea</taxon>
        <taxon>Tortricidae</taxon>
        <taxon>Tortricinae</taxon>
        <taxon>Choristoneura</taxon>
    </lineage>
</organism>
<keyword evidence="2" id="KW-1185">Reference proteome</keyword>
<proteinExistence type="predicted"/>
<protein>
    <submittedName>
        <fullName evidence="1">Uncharacterized protein</fullName>
    </submittedName>
</protein>
<evidence type="ECO:0000313" key="2">
    <source>
        <dbReference type="Proteomes" id="UP001064048"/>
    </source>
</evidence>